<dbReference type="RefSeq" id="WP_153523005.1">
    <property type="nucleotide sequence ID" value="NZ_JBEPDZ010000012.1"/>
</dbReference>
<evidence type="ECO:0000313" key="3">
    <source>
        <dbReference type="Proteomes" id="UP000419138"/>
    </source>
</evidence>
<name>A0A646KFV4_STRJU</name>
<reference evidence="2 3" key="1">
    <citation type="submission" date="2019-05" db="EMBL/GenBank/DDBJ databases">
        <title>Comparative genomics and metabolomics analyses of clavulanic acid producing Streptomyces species provides insight into specialized metabolism and evolution of beta-lactam biosynthetic gene clusters.</title>
        <authorList>
            <person name="Moore M.A."/>
            <person name="Cruz-Morales P."/>
            <person name="Barona Gomez F."/>
            <person name="Kapil T."/>
        </authorList>
    </citation>
    <scope>NUCLEOTIDE SEQUENCE [LARGE SCALE GENOMIC DNA]</scope>
    <source>
        <strain evidence="2 3">NRRL 5741</strain>
    </source>
</reference>
<comment type="caution">
    <text evidence="2">The sequence shown here is derived from an EMBL/GenBank/DDBJ whole genome shotgun (WGS) entry which is preliminary data.</text>
</comment>
<evidence type="ECO:0000256" key="1">
    <source>
        <dbReference type="SAM" id="MobiDB-lite"/>
    </source>
</evidence>
<dbReference type="EMBL" id="VCLA01000112">
    <property type="protein sequence ID" value="MQT01159.1"/>
    <property type="molecule type" value="Genomic_DNA"/>
</dbReference>
<gene>
    <name evidence="2" type="ORF">FF041_13270</name>
</gene>
<keyword evidence="3" id="KW-1185">Reference proteome</keyword>
<evidence type="ECO:0000313" key="2">
    <source>
        <dbReference type="EMBL" id="MQT01159.1"/>
    </source>
</evidence>
<sequence length="67" mass="6972">MDLRRGTGAAPAVSDMASATPLAGQARMTAPIRRQSPAWGPNGAEAYDAAHDIEGLTVSPTYDAMKQ</sequence>
<dbReference type="AlphaFoldDB" id="A0A646KFV4"/>
<dbReference type="Proteomes" id="UP000419138">
    <property type="component" value="Unassembled WGS sequence"/>
</dbReference>
<feature type="region of interest" description="Disordered" evidence="1">
    <location>
        <begin position="1"/>
        <end position="45"/>
    </location>
</feature>
<accession>A0A646KFV4</accession>
<proteinExistence type="predicted"/>
<protein>
    <submittedName>
        <fullName evidence="2">Uncharacterized protein</fullName>
    </submittedName>
</protein>
<organism evidence="2 3">
    <name type="scientific">Streptomyces jumonjinensis</name>
    <dbReference type="NCBI Taxonomy" id="1945"/>
    <lineage>
        <taxon>Bacteria</taxon>
        <taxon>Bacillati</taxon>
        <taxon>Actinomycetota</taxon>
        <taxon>Actinomycetes</taxon>
        <taxon>Kitasatosporales</taxon>
        <taxon>Streptomycetaceae</taxon>
        <taxon>Streptomyces</taxon>
    </lineage>
</organism>